<dbReference type="Pfam" id="PF00106">
    <property type="entry name" value="adh_short"/>
    <property type="match status" value="1"/>
</dbReference>
<dbReference type="InterPro" id="IPR020904">
    <property type="entry name" value="Sc_DH/Rdtase_CS"/>
</dbReference>
<evidence type="ECO:0000256" key="1">
    <source>
        <dbReference type="ARBA" id="ARBA00022857"/>
    </source>
</evidence>
<evidence type="ECO:0000313" key="3">
    <source>
        <dbReference type="Proteomes" id="UP000242875"/>
    </source>
</evidence>
<gene>
    <name evidence="2" type="ORF">BZG36_00327</name>
</gene>
<dbReference type="Gene3D" id="3.40.50.720">
    <property type="entry name" value="NAD(P)-binding Rossmann-like Domain"/>
    <property type="match status" value="1"/>
</dbReference>
<dbReference type="InterPro" id="IPR002347">
    <property type="entry name" value="SDR_fam"/>
</dbReference>
<protein>
    <submittedName>
        <fullName evidence="2">Uncharacterized protein</fullName>
    </submittedName>
</protein>
<dbReference type="PANTHER" id="PTHR42808:SF4">
    <property type="entry name" value="SHORT CHAIN DEHYDROGENASE"/>
    <property type="match status" value="1"/>
</dbReference>
<keyword evidence="1" id="KW-0521">NADP</keyword>
<dbReference type="PRINTS" id="PR00081">
    <property type="entry name" value="GDHRDH"/>
</dbReference>
<accession>A0A261Y7W6</accession>
<dbReference type="PANTHER" id="PTHR42808">
    <property type="entry name" value="HYDROXYSTEROID DEHYDROGENASE-LIKE PROTEIN 2"/>
    <property type="match status" value="1"/>
</dbReference>
<dbReference type="EMBL" id="MVBO01000002">
    <property type="protein sequence ID" value="OZJ06697.1"/>
    <property type="molecule type" value="Genomic_DNA"/>
</dbReference>
<keyword evidence="3" id="KW-1185">Reference proteome</keyword>
<sequence length="328" mass="36229">MARPVAVVFGASRGMGRAIALTLAQEYIVVVSAKSTSSVVHKVDGNSFDSTINTVAHDIAEAGGEAVAMQCDVRDTAAVTRLIQDVYKTYNRLDAVVYNPGAIWWQTVAGTPTKRLELMWEVNARGFYAAVQACLPIFERQAKGRIIAVAPPIYSRFFRQKTAYAMTKVAMSVLVKGLAMDWDDERKDKQHDLAISALWPAVSLTSAITNAMYGLNQTTLDAKVEAKRKEAPYHLRDQQIFADAVLEILHSSPAVVNGQLLLDEDFLREHCHYTDMQIAKYRLDPAIEPRRIMPRKFPDLSVEEQEVRGNGFLSGRGGGGVLSKGSRL</sequence>
<proteinExistence type="predicted"/>
<dbReference type="InterPro" id="IPR036291">
    <property type="entry name" value="NAD(P)-bd_dom_sf"/>
</dbReference>
<dbReference type="OrthoDB" id="5327538at2759"/>
<dbReference type="SUPFAM" id="SSF51735">
    <property type="entry name" value="NAD(P)-binding Rossmann-fold domains"/>
    <property type="match status" value="1"/>
</dbReference>
<dbReference type="AlphaFoldDB" id="A0A261Y7W6"/>
<dbReference type="PROSITE" id="PS00061">
    <property type="entry name" value="ADH_SHORT"/>
    <property type="match status" value="1"/>
</dbReference>
<evidence type="ECO:0000313" key="2">
    <source>
        <dbReference type="EMBL" id="OZJ06697.1"/>
    </source>
</evidence>
<organism evidence="2 3">
    <name type="scientific">Bifiguratus adelaidae</name>
    <dbReference type="NCBI Taxonomy" id="1938954"/>
    <lineage>
        <taxon>Eukaryota</taxon>
        <taxon>Fungi</taxon>
        <taxon>Fungi incertae sedis</taxon>
        <taxon>Mucoromycota</taxon>
        <taxon>Mucoromycotina</taxon>
        <taxon>Endogonomycetes</taxon>
        <taxon>Endogonales</taxon>
        <taxon>Endogonales incertae sedis</taxon>
        <taxon>Bifiguratus</taxon>
    </lineage>
</organism>
<reference evidence="2 3" key="1">
    <citation type="journal article" date="2017" name="Mycologia">
        <title>Bifiguratus adelaidae, gen. et sp. nov., a new member of Mucoromycotina in endophytic and soil-dwelling habitats.</title>
        <authorList>
            <person name="Torres-Cruz T.J."/>
            <person name="Billingsley Tobias T.L."/>
            <person name="Almatruk M."/>
            <person name="Hesse C."/>
            <person name="Kuske C.R."/>
            <person name="Desiro A."/>
            <person name="Benucci G.M."/>
            <person name="Bonito G."/>
            <person name="Stajich J.E."/>
            <person name="Dunlap C."/>
            <person name="Arnold A.E."/>
            <person name="Porras-Alfaro A."/>
        </authorList>
    </citation>
    <scope>NUCLEOTIDE SEQUENCE [LARGE SCALE GENOMIC DNA]</scope>
    <source>
        <strain evidence="2 3">AZ0501</strain>
    </source>
</reference>
<dbReference type="Proteomes" id="UP000242875">
    <property type="component" value="Unassembled WGS sequence"/>
</dbReference>
<name>A0A261Y7W6_9FUNG</name>
<dbReference type="InterPro" id="IPR051935">
    <property type="entry name" value="HSDL2"/>
</dbReference>
<comment type="caution">
    <text evidence="2">The sequence shown here is derived from an EMBL/GenBank/DDBJ whole genome shotgun (WGS) entry which is preliminary data.</text>
</comment>